<protein>
    <submittedName>
        <fullName evidence="2">Uncharacterized protein</fullName>
    </submittedName>
</protein>
<comment type="caution">
    <text evidence="2">The sequence shown here is derived from an EMBL/GenBank/DDBJ whole genome shotgun (WGS) entry which is preliminary data.</text>
</comment>
<keyword evidence="1" id="KW-1133">Transmembrane helix</keyword>
<gene>
    <name evidence="2" type="ORF">GCM10007036_20310</name>
</gene>
<organism evidence="2 3">
    <name type="scientific">Alsobacter metallidurans</name>
    <dbReference type="NCBI Taxonomy" id="340221"/>
    <lineage>
        <taxon>Bacteria</taxon>
        <taxon>Pseudomonadati</taxon>
        <taxon>Pseudomonadota</taxon>
        <taxon>Alphaproteobacteria</taxon>
        <taxon>Hyphomicrobiales</taxon>
        <taxon>Alsobacteraceae</taxon>
        <taxon>Alsobacter</taxon>
    </lineage>
</organism>
<evidence type="ECO:0000313" key="3">
    <source>
        <dbReference type="Proteomes" id="UP000603912"/>
    </source>
</evidence>
<keyword evidence="1" id="KW-0812">Transmembrane</keyword>
<reference evidence="2" key="1">
    <citation type="journal article" date="2014" name="Int. J. Syst. Evol. Microbiol.">
        <title>Complete genome sequence of Corynebacterium casei LMG S-19264T (=DSM 44701T), isolated from a smear-ripened cheese.</title>
        <authorList>
            <consortium name="US DOE Joint Genome Institute (JGI-PGF)"/>
            <person name="Walter F."/>
            <person name="Albersmeier A."/>
            <person name="Kalinowski J."/>
            <person name="Ruckert C."/>
        </authorList>
    </citation>
    <scope>NUCLEOTIDE SEQUENCE</scope>
    <source>
        <strain evidence="2">CGMCC 1.12214</strain>
    </source>
</reference>
<dbReference type="AlphaFoldDB" id="A0A917MHQ3"/>
<evidence type="ECO:0000256" key="1">
    <source>
        <dbReference type="SAM" id="Phobius"/>
    </source>
</evidence>
<evidence type="ECO:0000313" key="2">
    <source>
        <dbReference type="EMBL" id="GGH18270.1"/>
    </source>
</evidence>
<name>A0A917MHQ3_9HYPH</name>
<keyword evidence="1" id="KW-0472">Membrane</keyword>
<accession>A0A917MHQ3</accession>
<keyword evidence="3" id="KW-1185">Reference proteome</keyword>
<dbReference type="EMBL" id="BMES01000001">
    <property type="protein sequence ID" value="GGH18270.1"/>
    <property type="molecule type" value="Genomic_DNA"/>
</dbReference>
<sequence length="69" mass="7076">MAETLDSVVDHSAVVLPVPPAQSRTVALLLGAMVIGCLIAGSLLRHSTATFTQVAETPAWAAPPQLAGR</sequence>
<proteinExistence type="predicted"/>
<feature type="transmembrane region" description="Helical" evidence="1">
    <location>
        <begin position="26"/>
        <end position="44"/>
    </location>
</feature>
<dbReference type="Proteomes" id="UP000603912">
    <property type="component" value="Unassembled WGS sequence"/>
</dbReference>
<reference evidence="2" key="2">
    <citation type="submission" date="2020-09" db="EMBL/GenBank/DDBJ databases">
        <authorList>
            <person name="Sun Q."/>
            <person name="Zhou Y."/>
        </authorList>
    </citation>
    <scope>NUCLEOTIDE SEQUENCE</scope>
    <source>
        <strain evidence="2">CGMCC 1.12214</strain>
    </source>
</reference>